<sequence length="425" mass="44224">MISSSPRRRFLLFLAGGAGRQIGMYASGSVVTLSGLAVLEMGYAQIGLAQMAASMLPLVLALPLGVLVDRVRRRSALVTTGLLSAGLLASVAAAIWLDSITVPHFMLVVVVLGIVQAAGGGAQDAYLPAVVKRDRLVPVNAVLSGVASIGFLIVPLLLGEPSGSAISILWLVAAVACAASALLFRGIDTPEDPPGPRTRWWREAAEGVRFTLTHPALRAMTVYLVVSTALEEVIEEAAWPPRREPGDHSVLVELAPTVIFSAPAVGALAAALLYRRIGAFRLGWLAVVVTQPFTLLLTLTGTAWGPAWYLMGSFVPWAGWAITAIALLSHRQAITPGRLLGRVGGTLALFIGLAGVAGSGLEALHAGLLSGVEPFGGTWSLVESLILVLGTAGTLAAAVPLLKVRHLAERAHPPAVPLTSSPHED</sequence>
<dbReference type="GO" id="GO:0005886">
    <property type="term" value="C:plasma membrane"/>
    <property type="evidence" value="ECO:0007669"/>
    <property type="project" value="UniProtKB-SubCell"/>
</dbReference>
<keyword evidence="8" id="KW-1185">Reference proteome</keyword>
<comment type="subcellular location">
    <subcellularLocation>
        <location evidence="1">Cell membrane</location>
        <topology evidence="1">Multi-pass membrane protein</topology>
    </subcellularLocation>
</comment>
<keyword evidence="3 6" id="KW-0812">Transmembrane</keyword>
<dbReference type="Proteomes" id="UP000199111">
    <property type="component" value="Unassembled WGS sequence"/>
</dbReference>
<feature type="transmembrane region" description="Helical" evidence="6">
    <location>
        <begin position="164"/>
        <end position="187"/>
    </location>
</feature>
<feature type="transmembrane region" description="Helical" evidence="6">
    <location>
        <begin position="307"/>
        <end position="327"/>
    </location>
</feature>
<evidence type="ECO:0000256" key="6">
    <source>
        <dbReference type="SAM" id="Phobius"/>
    </source>
</evidence>
<feature type="transmembrane region" description="Helical" evidence="6">
    <location>
        <begin position="381"/>
        <end position="402"/>
    </location>
</feature>
<feature type="transmembrane region" description="Helical" evidence="6">
    <location>
        <begin position="339"/>
        <end position="361"/>
    </location>
</feature>
<evidence type="ECO:0000256" key="3">
    <source>
        <dbReference type="ARBA" id="ARBA00022692"/>
    </source>
</evidence>
<dbReference type="EMBL" id="FOQY01000015">
    <property type="protein sequence ID" value="SFK01237.1"/>
    <property type="molecule type" value="Genomic_DNA"/>
</dbReference>
<dbReference type="Gene3D" id="1.20.1250.20">
    <property type="entry name" value="MFS general substrate transporter like domains"/>
    <property type="match status" value="1"/>
</dbReference>
<feature type="transmembrane region" description="Helical" evidence="6">
    <location>
        <begin position="46"/>
        <end position="68"/>
    </location>
</feature>
<dbReference type="InterPro" id="IPR036259">
    <property type="entry name" value="MFS_trans_sf"/>
</dbReference>
<dbReference type="PANTHER" id="PTHR23513">
    <property type="entry name" value="INTEGRAL MEMBRANE EFFLUX PROTEIN-RELATED"/>
    <property type="match status" value="1"/>
</dbReference>
<dbReference type="RefSeq" id="WP_093888947.1">
    <property type="nucleotide sequence ID" value="NZ_FOQY01000015.1"/>
</dbReference>
<dbReference type="AlphaFoldDB" id="A0A1I3W3L1"/>
<proteinExistence type="predicted"/>
<accession>A0A1I3W3L1</accession>
<gene>
    <name evidence="7" type="ORF">SAMN05216275_115126</name>
</gene>
<keyword evidence="5 6" id="KW-0472">Membrane</keyword>
<dbReference type="GO" id="GO:0022857">
    <property type="term" value="F:transmembrane transporter activity"/>
    <property type="evidence" value="ECO:0007669"/>
    <property type="project" value="InterPro"/>
</dbReference>
<evidence type="ECO:0000313" key="8">
    <source>
        <dbReference type="Proteomes" id="UP000199111"/>
    </source>
</evidence>
<dbReference type="SUPFAM" id="SSF103473">
    <property type="entry name" value="MFS general substrate transporter"/>
    <property type="match status" value="1"/>
</dbReference>
<evidence type="ECO:0000313" key="7">
    <source>
        <dbReference type="EMBL" id="SFK01237.1"/>
    </source>
</evidence>
<organism evidence="7 8">
    <name type="scientific">Streptosporangium canum</name>
    <dbReference type="NCBI Taxonomy" id="324952"/>
    <lineage>
        <taxon>Bacteria</taxon>
        <taxon>Bacillati</taxon>
        <taxon>Actinomycetota</taxon>
        <taxon>Actinomycetes</taxon>
        <taxon>Streptosporangiales</taxon>
        <taxon>Streptosporangiaceae</taxon>
        <taxon>Streptosporangium</taxon>
    </lineage>
</organism>
<dbReference type="InterPro" id="IPR011701">
    <property type="entry name" value="MFS"/>
</dbReference>
<feature type="transmembrane region" description="Helical" evidence="6">
    <location>
        <begin position="139"/>
        <end position="158"/>
    </location>
</feature>
<feature type="transmembrane region" description="Helical" evidence="6">
    <location>
        <begin position="75"/>
        <end position="97"/>
    </location>
</feature>
<dbReference type="GeneID" id="96300226"/>
<protein>
    <submittedName>
        <fullName evidence="7">Major Facilitator Superfamily protein</fullName>
    </submittedName>
</protein>
<feature type="transmembrane region" description="Helical" evidence="6">
    <location>
        <begin position="103"/>
        <end position="127"/>
    </location>
</feature>
<keyword evidence="2" id="KW-1003">Cell membrane</keyword>
<evidence type="ECO:0000256" key="5">
    <source>
        <dbReference type="ARBA" id="ARBA00023136"/>
    </source>
</evidence>
<dbReference type="Pfam" id="PF07690">
    <property type="entry name" value="MFS_1"/>
    <property type="match status" value="1"/>
</dbReference>
<feature type="transmembrane region" description="Helical" evidence="6">
    <location>
        <begin position="281"/>
        <end position="301"/>
    </location>
</feature>
<evidence type="ECO:0000256" key="1">
    <source>
        <dbReference type="ARBA" id="ARBA00004651"/>
    </source>
</evidence>
<dbReference type="PANTHER" id="PTHR23513:SF6">
    <property type="entry name" value="MAJOR FACILITATOR SUPERFAMILY ASSOCIATED DOMAIN-CONTAINING PROTEIN"/>
    <property type="match status" value="1"/>
</dbReference>
<reference evidence="8" key="1">
    <citation type="submission" date="2016-10" db="EMBL/GenBank/DDBJ databases">
        <authorList>
            <person name="Varghese N."/>
            <person name="Submissions S."/>
        </authorList>
    </citation>
    <scope>NUCLEOTIDE SEQUENCE [LARGE SCALE GENOMIC DNA]</scope>
    <source>
        <strain evidence="8">CGMCC 4.2126</strain>
    </source>
</reference>
<name>A0A1I3W3L1_9ACTN</name>
<evidence type="ECO:0000256" key="4">
    <source>
        <dbReference type="ARBA" id="ARBA00022989"/>
    </source>
</evidence>
<keyword evidence="4 6" id="KW-1133">Transmembrane helix</keyword>
<evidence type="ECO:0000256" key="2">
    <source>
        <dbReference type="ARBA" id="ARBA00022475"/>
    </source>
</evidence>